<feature type="transmembrane region" description="Helical" evidence="6">
    <location>
        <begin position="82"/>
        <end position="105"/>
    </location>
</feature>
<dbReference type="RefSeq" id="WP_248940950.1">
    <property type="nucleotide sequence ID" value="NZ_JAKIKS010000055.1"/>
</dbReference>
<protein>
    <submittedName>
        <fullName evidence="8">GtrA family protein</fullName>
    </submittedName>
</protein>
<evidence type="ECO:0000256" key="6">
    <source>
        <dbReference type="SAM" id="Phobius"/>
    </source>
</evidence>
<evidence type="ECO:0000256" key="4">
    <source>
        <dbReference type="ARBA" id="ARBA00022989"/>
    </source>
</evidence>
<evidence type="ECO:0000256" key="3">
    <source>
        <dbReference type="ARBA" id="ARBA00022692"/>
    </source>
</evidence>
<proteinExistence type="inferred from homology"/>
<dbReference type="InterPro" id="IPR051401">
    <property type="entry name" value="GtrA_CellWall_Glycosyl"/>
</dbReference>
<comment type="caution">
    <text evidence="8">The sequence shown here is derived from an EMBL/GenBank/DDBJ whole genome shotgun (WGS) entry which is preliminary data.</text>
</comment>
<sequence length="148" mass="16686">MWKLTDRIMSLNHEGVRFLLVGGSVFIIDMLLFIVLYQWGNIPAFKARVMAFLVATMLTWLGNRRFTFRHRHQLNKGPQFTLSLLVSCSAAGVNLGAFYVLGLFLSTSLVFATFSLAVGVLAGLIVNWCGSTWVTYRHIKNKELNVTK</sequence>
<comment type="subcellular location">
    <subcellularLocation>
        <location evidence="1">Membrane</location>
        <topology evidence="1">Multi-pass membrane protein</topology>
    </subcellularLocation>
</comment>
<evidence type="ECO:0000259" key="7">
    <source>
        <dbReference type="Pfam" id="PF04138"/>
    </source>
</evidence>
<dbReference type="PANTHER" id="PTHR38459">
    <property type="entry name" value="PROPHAGE BACTOPRENOL-LINKED GLUCOSE TRANSLOCASE HOMOLOG"/>
    <property type="match status" value="1"/>
</dbReference>
<feature type="transmembrane region" description="Helical" evidence="6">
    <location>
        <begin position="45"/>
        <end position="62"/>
    </location>
</feature>
<dbReference type="Pfam" id="PF04138">
    <property type="entry name" value="GtrA_DPMS_TM"/>
    <property type="match status" value="1"/>
</dbReference>
<keyword evidence="9" id="KW-1185">Reference proteome</keyword>
<gene>
    <name evidence="8" type="ORF">L2764_14440</name>
</gene>
<dbReference type="EMBL" id="JAKIKS010000055">
    <property type="protein sequence ID" value="MCL1125642.1"/>
    <property type="molecule type" value="Genomic_DNA"/>
</dbReference>
<feature type="transmembrane region" description="Helical" evidence="6">
    <location>
        <begin position="16"/>
        <end position="39"/>
    </location>
</feature>
<comment type="similarity">
    <text evidence="2">Belongs to the GtrA family.</text>
</comment>
<evidence type="ECO:0000313" key="9">
    <source>
        <dbReference type="Proteomes" id="UP001203423"/>
    </source>
</evidence>
<reference evidence="8 9" key="1">
    <citation type="submission" date="2022-01" db="EMBL/GenBank/DDBJ databases">
        <title>Whole genome-based taxonomy of the Shewanellaceae.</title>
        <authorList>
            <person name="Martin-Rodriguez A.J."/>
        </authorList>
    </citation>
    <scope>NUCLEOTIDE SEQUENCE [LARGE SCALE GENOMIC DNA]</scope>
    <source>
        <strain evidence="8 9">DSM 17177</strain>
    </source>
</reference>
<keyword evidence="4 6" id="KW-1133">Transmembrane helix</keyword>
<evidence type="ECO:0000256" key="5">
    <source>
        <dbReference type="ARBA" id="ARBA00023136"/>
    </source>
</evidence>
<dbReference type="Proteomes" id="UP001203423">
    <property type="component" value="Unassembled WGS sequence"/>
</dbReference>
<organism evidence="8 9">
    <name type="scientific">Shewanella surugensis</name>
    <dbReference type="NCBI Taxonomy" id="212020"/>
    <lineage>
        <taxon>Bacteria</taxon>
        <taxon>Pseudomonadati</taxon>
        <taxon>Pseudomonadota</taxon>
        <taxon>Gammaproteobacteria</taxon>
        <taxon>Alteromonadales</taxon>
        <taxon>Shewanellaceae</taxon>
        <taxon>Shewanella</taxon>
    </lineage>
</organism>
<dbReference type="InterPro" id="IPR007267">
    <property type="entry name" value="GtrA_DPMS_TM"/>
</dbReference>
<keyword evidence="3 6" id="KW-0812">Transmembrane</keyword>
<feature type="transmembrane region" description="Helical" evidence="6">
    <location>
        <begin position="111"/>
        <end position="134"/>
    </location>
</feature>
<evidence type="ECO:0000256" key="1">
    <source>
        <dbReference type="ARBA" id="ARBA00004141"/>
    </source>
</evidence>
<evidence type="ECO:0000256" key="2">
    <source>
        <dbReference type="ARBA" id="ARBA00009399"/>
    </source>
</evidence>
<feature type="domain" description="GtrA/DPMS transmembrane" evidence="7">
    <location>
        <begin position="17"/>
        <end position="135"/>
    </location>
</feature>
<name>A0ABT0LD58_9GAMM</name>
<evidence type="ECO:0000313" key="8">
    <source>
        <dbReference type="EMBL" id="MCL1125642.1"/>
    </source>
</evidence>
<dbReference type="PANTHER" id="PTHR38459:SF1">
    <property type="entry name" value="PROPHAGE BACTOPRENOL-LINKED GLUCOSE TRANSLOCASE HOMOLOG"/>
    <property type="match status" value="1"/>
</dbReference>
<accession>A0ABT0LD58</accession>
<keyword evidence="5 6" id="KW-0472">Membrane</keyword>